<dbReference type="SMART" id="SM00456">
    <property type="entry name" value="WW"/>
    <property type="match status" value="2"/>
</dbReference>
<feature type="domain" description="WW" evidence="1">
    <location>
        <begin position="8"/>
        <end position="36"/>
    </location>
</feature>
<dbReference type="VEuPathDB" id="TrichDB:TVAGG3_0565150"/>
<dbReference type="GO" id="GO:0005685">
    <property type="term" value="C:U1 snRNP"/>
    <property type="evidence" value="ECO:0000318"/>
    <property type="project" value="GO_Central"/>
</dbReference>
<dbReference type="GO" id="GO:0071004">
    <property type="term" value="C:U2-type prespliceosome"/>
    <property type="evidence" value="ECO:0000318"/>
    <property type="project" value="GO_Central"/>
</dbReference>
<evidence type="ECO:0000313" key="3">
    <source>
        <dbReference type="Proteomes" id="UP000001542"/>
    </source>
</evidence>
<dbReference type="KEGG" id="tva:5466421"/>
<dbReference type="PANTHER" id="PTHR11864">
    <property type="entry name" value="PRE-MRNA-PROCESSING PROTEIN PRP40"/>
    <property type="match status" value="1"/>
</dbReference>
<dbReference type="InParanoid" id="A2DFE8"/>
<sequence length="449" mass="54048">MKNVTMQPWSEQISSDGRTYWYNKQTGVSQWTDPEDEKTPPEKKWREMKDEENRIYYFNTATQESQWTKPESFDEKWNKMQFIKEERHNFFIMLSSSVPRQLNPISQRTPAIYTMAELTSRFDTDPRLIITPQKRRERYLDEWIILERKRRVELEKAMISHSMDVVRERLLQMSQAGQININTRWDDITIILKTDPNWRILLNYDRIQVFSDVMKILYQEYDQQYNDQMAEVRRQEAIRRKHFEFALKKFLMLSKKNVLNLCYYEIEDEIKALPEYEELALNISGSTAEDIYYDIQESIQNELESRALSIKINDDQLQYDTFTSNHEKELDGLSDEEKLFVFEFCRMNYVSSKINSQIHEKESRKALMRLYKLTPQLATCSNYKVAKELLHNRVEFAAVDSDEVRNEIFQQFVKWNESRKCELGEIIPDDSDWEDFTHLFENELKKGNL</sequence>
<dbReference type="PANTHER" id="PTHR11864:SF0">
    <property type="entry name" value="PRP40 PRE-MRNA PROCESSING FACTOR 40 HOMOLOG A (YEAST)"/>
    <property type="match status" value="1"/>
</dbReference>
<dbReference type="FunFam" id="2.20.70.10:FF:000235">
    <property type="entry name" value="WW domain containing protein"/>
    <property type="match status" value="1"/>
</dbReference>
<dbReference type="InterPro" id="IPR001202">
    <property type="entry name" value="WW_dom"/>
</dbReference>
<dbReference type="PROSITE" id="PS01159">
    <property type="entry name" value="WW_DOMAIN_1"/>
    <property type="match status" value="2"/>
</dbReference>
<dbReference type="Pfam" id="PF00397">
    <property type="entry name" value="WW"/>
    <property type="match status" value="2"/>
</dbReference>
<dbReference type="InterPro" id="IPR036020">
    <property type="entry name" value="WW_dom_sf"/>
</dbReference>
<dbReference type="STRING" id="5722.A2DFE8"/>
<dbReference type="OrthoDB" id="187617at2759"/>
<dbReference type="CDD" id="cd00201">
    <property type="entry name" value="WW"/>
    <property type="match status" value="2"/>
</dbReference>
<dbReference type="EMBL" id="DS113194">
    <property type="protein sequence ID" value="EAY20876.1"/>
    <property type="molecule type" value="Genomic_DNA"/>
</dbReference>
<feature type="domain" description="WW" evidence="1">
    <location>
        <begin position="39"/>
        <end position="72"/>
    </location>
</feature>
<dbReference type="GO" id="GO:0003723">
    <property type="term" value="F:RNA binding"/>
    <property type="evidence" value="ECO:0000318"/>
    <property type="project" value="GO_Central"/>
</dbReference>
<dbReference type="SUPFAM" id="SSF81698">
    <property type="entry name" value="FF domain"/>
    <property type="match status" value="1"/>
</dbReference>
<dbReference type="SMR" id="A2DFE8"/>
<dbReference type="RefSeq" id="XP_001581862.1">
    <property type="nucleotide sequence ID" value="XM_001581812.1"/>
</dbReference>
<dbReference type="AlphaFoldDB" id="A2DFE8"/>
<proteinExistence type="predicted"/>
<evidence type="ECO:0000313" key="2">
    <source>
        <dbReference type="EMBL" id="EAY20876.1"/>
    </source>
</evidence>
<dbReference type="Gene3D" id="2.20.70.10">
    <property type="match status" value="2"/>
</dbReference>
<gene>
    <name evidence="2" type="ORF">TVAG_437000</name>
</gene>
<dbReference type="SUPFAM" id="SSF51045">
    <property type="entry name" value="WW domain"/>
    <property type="match status" value="2"/>
</dbReference>
<dbReference type="PROSITE" id="PS50020">
    <property type="entry name" value="WW_DOMAIN_2"/>
    <property type="match status" value="2"/>
</dbReference>
<reference evidence="2" key="1">
    <citation type="submission" date="2006-10" db="EMBL/GenBank/DDBJ databases">
        <authorList>
            <person name="Amadeo P."/>
            <person name="Zhao Q."/>
            <person name="Wortman J."/>
            <person name="Fraser-Liggett C."/>
            <person name="Carlton J."/>
        </authorList>
    </citation>
    <scope>NUCLEOTIDE SEQUENCE</scope>
    <source>
        <strain evidence="2">G3</strain>
    </source>
</reference>
<reference evidence="2" key="2">
    <citation type="journal article" date="2007" name="Science">
        <title>Draft genome sequence of the sexually transmitted pathogen Trichomonas vaginalis.</title>
        <authorList>
            <person name="Carlton J.M."/>
            <person name="Hirt R.P."/>
            <person name="Silva J.C."/>
            <person name="Delcher A.L."/>
            <person name="Schatz M."/>
            <person name="Zhao Q."/>
            <person name="Wortman J.R."/>
            <person name="Bidwell S.L."/>
            <person name="Alsmark U.C.M."/>
            <person name="Besteiro S."/>
            <person name="Sicheritz-Ponten T."/>
            <person name="Noel C.J."/>
            <person name="Dacks J.B."/>
            <person name="Foster P.G."/>
            <person name="Simillion C."/>
            <person name="Van de Peer Y."/>
            <person name="Miranda-Saavedra D."/>
            <person name="Barton G.J."/>
            <person name="Westrop G.D."/>
            <person name="Mueller S."/>
            <person name="Dessi D."/>
            <person name="Fiori P.L."/>
            <person name="Ren Q."/>
            <person name="Paulsen I."/>
            <person name="Zhang H."/>
            <person name="Bastida-Corcuera F.D."/>
            <person name="Simoes-Barbosa A."/>
            <person name="Brown M.T."/>
            <person name="Hayes R.D."/>
            <person name="Mukherjee M."/>
            <person name="Okumura C.Y."/>
            <person name="Schneider R."/>
            <person name="Smith A.J."/>
            <person name="Vanacova S."/>
            <person name="Villalvazo M."/>
            <person name="Haas B.J."/>
            <person name="Pertea M."/>
            <person name="Feldblyum T.V."/>
            <person name="Utterback T.R."/>
            <person name="Shu C.L."/>
            <person name="Osoegawa K."/>
            <person name="de Jong P.J."/>
            <person name="Hrdy I."/>
            <person name="Horvathova L."/>
            <person name="Zubacova Z."/>
            <person name="Dolezal P."/>
            <person name="Malik S.B."/>
            <person name="Logsdon J.M. Jr."/>
            <person name="Henze K."/>
            <person name="Gupta A."/>
            <person name="Wang C.C."/>
            <person name="Dunne R.L."/>
            <person name="Upcroft J.A."/>
            <person name="Upcroft P."/>
            <person name="White O."/>
            <person name="Salzberg S.L."/>
            <person name="Tang P."/>
            <person name="Chiu C.-H."/>
            <person name="Lee Y.-S."/>
            <person name="Embley T.M."/>
            <person name="Coombs G.H."/>
            <person name="Mottram J.C."/>
            <person name="Tachezy J."/>
            <person name="Fraser-Liggett C.M."/>
            <person name="Johnson P.J."/>
        </authorList>
    </citation>
    <scope>NUCLEOTIDE SEQUENCE [LARGE SCALE GENOMIC DNA]</scope>
    <source>
        <strain evidence="2">G3</strain>
    </source>
</reference>
<keyword evidence="3" id="KW-1185">Reference proteome</keyword>
<dbReference type="Proteomes" id="UP000001542">
    <property type="component" value="Unassembled WGS sequence"/>
</dbReference>
<name>A2DFE8_TRIV3</name>
<protein>
    <submittedName>
        <fullName evidence="2">WW domain containing protein</fullName>
    </submittedName>
</protein>
<dbReference type="InterPro" id="IPR036517">
    <property type="entry name" value="FF_domain_sf"/>
</dbReference>
<dbReference type="GO" id="GO:0000398">
    <property type="term" value="P:mRNA splicing, via spliceosome"/>
    <property type="evidence" value="ECO:0000318"/>
    <property type="project" value="GO_Central"/>
</dbReference>
<dbReference type="InterPro" id="IPR039726">
    <property type="entry name" value="Prp40-like"/>
</dbReference>
<accession>A2DFE8</accession>
<dbReference type="VEuPathDB" id="TrichDB:TVAG_437000"/>
<dbReference type="GO" id="GO:0045292">
    <property type="term" value="P:mRNA cis splicing, via spliceosome"/>
    <property type="evidence" value="ECO:0007669"/>
    <property type="project" value="InterPro"/>
</dbReference>
<organism evidence="2 3">
    <name type="scientific">Trichomonas vaginalis (strain ATCC PRA-98 / G3)</name>
    <dbReference type="NCBI Taxonomy" id="412133"/>
    <lineage>
        <taxon>Eukaryota</taxon>
        <taxon>Metamonada</taxon>
        <taxon>Parabasalia</taxon>
        <taxon>Trichomonadida</taxon>
        <taxon>Trichomonadidae</taxon>
        <taxon>Trichomonas</taxon>
    </lineage>
</organism>
<evidence type="ECO:0000259" key="1">
    <source>
        <dbReference type="PROSITE" id="PS50020"/>
    </source>
</evidence>
<dbReference type="eggNOG" id="KOG0152">
    <property type="taxonomic scope" value="Eukaryota"/>
</dbReference>